<dbReference type="InParanoid" id="D6RQS1"/>
<comment type="caution">
    <text evidence="7">The sequence shown here is derived from an EMBL/GenBank/DDBJ whole genome shotgun (WGS) entry which is preliminary data.</text>
</comment>
<evidence type="ECO:0000256" key="1">
    <source>
        <dbReference type="ARBA" id="ARBA00005706"/>
    </source>
</evidence>
<evidence type="ECO:0000313" key="8">
    <source>
        <dbReference type="Proteomes" id="UP000001861"/>
    </source>
</evidence>
<dbReference type="HOGENOM" id="CLU_024648_4_2_1"/>
<accession>D6RQS1</accession>
<name>D6RQS1_COPC7</name>
<evidence type="ECO:0000259" key="6">
    <source>
        <dbReference type="Pfam" id="PF01494"/>
    </source>
</evidence>
<dbReference type="Gene3D" id="3.50.50.60">
    <property type="entry name" value="FAD/NAD(P)-binding domain"/>
    <property type="match status" value="1"/>
</dbReference>
<dbReference type="Proteomes" id="UP000001861">
    <property type="component" value="Unassembled WGS sequence"/>
</dbReference>
<dbReference type="GeneID" id="9380062"/>
<dbReference type="PANTHER" id="PTHR43747">
    <property type="entry name" value="FAD-BINDING PROTEIN"/>
    <property type="match status" value="1"/>
</dbReference>
<dbReference type="AlphaFoldDB" id="D6RQS1"/>
<comment type="similarity">
    <text evidence="1">Belongs to the flavin-dependent halogenase family.</text>
</comment>
<dbReference type="GO" id="GO:0044550">
    <property type="term" value="P:secondary metabolite biosynthetic process"/>
    <property type="evidence" value="ECO:0007669"/>
    <property type="project" value="UniProtKB-ARBA"/>
</dbReference>
<keyword evidence="8" id="KW-1185">Reference proteome</keyword>
<dbReference type="PRINTS" id="PR00420">
    <property type="entry name" value="RNGMNOXGNASE"/>
</dbReference>
<evidence type="ECO:0000313" key="7">
    <source>
        <dbReference type="EMBL" id="EFI26619.1"/>
    </source>
</evidence>
<dbReference type="SUPFAM" id="SSF51905">
    <property type="entry name" value="FAD/NAD(P)-binding domain"/>
    <property type="match status" value="1"/>
</dbReference>
<sequence>MAEVPRKTSILVIGGGPAGSSAAALLAREGHEVTLLESAKFPRYHIGESMLPSLGNYLDFIGVKEEFVKHGFLVKPGACFKLVPKLRESYTDFRALGPDYQTWNVIRSEMDDILFRHAKAQGAQTFDETRVENIEFEGDPKSSRPVAANWTRKDGTSGKIEFDWLIDASGRAGLMSTRYLNNRKMRENLRNVAVWGYWKDCKRYGEGTKKANSAWFEALTDETGWAWVIPLHNGTTSIGIVMHITNSNKKKSQLGPDGKKLSLTEHYLDQLQYVPGVRELIGENGSFIPDSTRSASDFSYSAKRYSGDHFRIIGDAANFVDPFFSSGVHIAMTGGLSAALTICASIKGEVSEPMAQAWHDAKVGISHTRFLFVVLGAYKQMHLQKELVLGDVSVENFDGAFEMFRPGGHSSLIHILYMLIQKLSLPMIVIFGLADSQKKLTDATVRDVMEVCERYFDPLVDEDKVLHTRQRYGAELMKFSSPPLGKDNIIKLVGDDPDSERVLRKFDAIKIFSEEVEAAYMGKSAVLGYRARVERGNLGLNRSLPDNDTPDVLVAVP</sequence>
<evidence type="ECO:0000256" key="3">
    <source>
        <dbReference type="ARBA" id="ARBA00022827"/>
    </source>
</evidence>
<keyword evidence="3" id="KW-0274">FAD</keyword>
<dbReference type="OrthoDB" id="3340390at2759"/>
<gene>
    <name evidence="7" type="ORF">CC1G_15391</name>
</gene>
<reference evidence="7 8" key="1">
    <citation type="journal article" date="2010" name="Proc. Natl. Acad. Sci. U.S.A.">
        <title>Insights into evolution of multicellular fungi from the assembled chromosomes of the mushroom Coprinopsis cinerea (Coprinus cinereus).</title>
        <authorList>
            <person name="Stajich J.E."/>
            <person name="Wilke S.K."/>
            <person name="Ahren D."/>
            <person name="Au C.H."/>
            <person name="Birren B.W."/>
            <person name="Borodovsky M."/>
            <person name="Burns C."/>
            <person name="Canback B."/>
            <person name="Casselton L.A."/>
            <person name="Cheng C.K."/>
            <person name="Deng J."/>
            <person name="Dietrich F.S."/>
            <person name="Fargo D.C."/>
            <person name="Farman M.L."/>
            <person name="Gathman A.C."/>
            <person name="Goldberg J."/>
            <person name="Guigo R."/>
            <person name="Hoegger P.J."/>
            <person name="Hooker J.B."/>
            <person name="Huggins A."/>
            <person name="James T.Y."/>
            <person name="Kamada T."/>
            <person name="Kilaru S."/>
            <person name="Kodira C."/>
            <person name="Kues U."/>
            <person name="Kupfer D."/>
            <person name="Kwan H.S."/>
            <person name="Lomsadze A."/>
            <person name="Li W."/>
            <person name="Lilly W.W."/>
            <person name="Ma L.J."/>
            <person name="Mackey A.J."/>
            <person name="Manning G."/>
            <person name="Martin F."/>
            <person name="Muraguchi H."/>
            <person name="Natvig D.O."/>
            <person name="Palmerini H."/>
            <person name="Ramesh M.A."/>
            <person name="Rehmeyer C.J."/>
            <person name="Roe B.A."/>
            <person name="Shenoy N."/>
            <person name="Stanke M."/>
            <person name="Ter-Hovhannisyan V."/>
            <person name="Tunlid A."/>
            <person name="Velagapudi R."/>
            <person name="Vision T.J."/>
            <person name="Zeng Q."/>
            <person name="Zolan M.E."/>
            <person name="Pukkila P.J."/>
        </authorList>
    </citation>
    <scope>NUCLEOTIDE SEQUENCE [LARGE SCALE GENOMIC DNA]</scope>
    <source>
        <strain evidence="8">Okayama-7 / 130 / ATCC MYA-4618 / FGSC 9003</strain>
    </source>
</reference>
<dbReference type="RefSeq" id="XP_002910113.1">
    <property type="nucleotide sequence ID" value="XM_002910067.1"/>
</dbReference>
<dbReference type="eggNOG" id="ENOG502QW6Y">
    <property type="taxonomic scope" value="Eukaryota"/>
</dbReference>
<keyword evidence="2" id="KW-0285">Flavoprotein</keyword>
<dbReference type="GO" id="GO:0071949">
    <property type="term" value="F:FAD binding"/>
    <property type="evidence" value="ECO:0007669"/>
    <property type="project" value="InterPro"/>
</dbReference>
<dbReference type="EMBL" id="AACS02000012">
    <property type="protein sequence ID" value="EFI26619.1"/>
    <property type="molecule type" value="Genomic_DNA"/>
</dbReference>
<dbReference type="InterPro" id="IPR036188">
    <property type="entry name" value="FAD/NAD-bd_sf"/>
</dbReference>
<dbReference type="VEuPathDB" id="FungiDB:CC1G_15391"/>
<comment type="catalytic activity">
    <reaction evidence="5">
        <text>melleolide F + FADH2 + chloride + O2 = 6'-chloromelleolide F + FAD + 2 H2O + H(+)</text>
        <dbReference type="Rhea" id="RHEA:67160"/>
        <dbReference type="ChEBI" id="CHEBI:15377"/>
        <dbReference type="ChEBI" id="CHEBI:15378"/>
        <dbReference type="ChEBI" id="CHEBI:15379"/>
        <dbReference type="ChEBI" id="CHEBI:17996"/>
        <dbReference type="ChEBI" id="CHEBI:57692"/>
        <dbReference type="ChEBI" id="CHEBI:58307"/>
        <dbReference type="ChEBI" id="CHEBI:167712"/>
        <dbReference type="ChEBI" id="CHEBI:167713"/>
    </reaction>
    <physiologicalReaction direction="left-to-right" evidence="5">
        <dbReference type="Rhea" id="RHEA:67161"/>
    </physiologicalReaction>
</comment>
<evidence type="ECO:0000256" key="4">
    <source>
        <dbReference type="ARBA" id="ARBA00023002"/>
    </source>
</evidence>
<dbReference type="InterPro" id="IPR050816">
    <property type="entry name" value="Flavin-dep_Halogenase_NPB"/>
</dbReference>
<dbReference type="InterPro" id="IPR002938">
    <property type="entry name" value="FAD-bd"/>
</dbReference>
<protein>
    <recommendedName>
        <fullName evidence="6">FAD-binding domain-containing protein</fullName>
    </recommendedName>
</protein>
<evidence type="ECO:0000256" key="5">
    <source>
        <dbReference type="ARBA" id="ARBA00049364"/>
    </source>
</evidence>
<dbReference type="OMA" id="RNIANWS"/>
<dbReference type="PANTHER" id="PTHR43747:SF5">
    <property type="entry name" value="FAD-BINDING DOMAIN-CONTAINING PROTEIN"/>
    <property type="match status" value="1"/>
</dbReference>
<feature type="domain" description="FAD-binding" evidence="6">
    <location>
        <begin position="7"/>
        <end position="353"/>
    </location>
</feature>
<proteinExistence type="inferred from homology"/>
<dbReference type="KEGG" id="cci:CC1G_15391"/>
<dbReference type="GO" id="GO:0140907">
    <property type="term" value="F:flavin-dependent halogenase activity"/>
    <property type="evidence" value="ECO:0007669"/>
    <property type="project" value="UniProtKB-ARBA"/>
</dbReference>
<evidence type="ECO:0000256" key="2">
    <source>
        <dbReference type="ARBA" id="ARBA00022630"/>
    </source>
</evidence>
<organism evidence="7 8">
    <name type="scientific">Coprinopsis cinerea (strain Okayama-7 / 130 / ATCC MYA-4618 / FGSC 9003)</name>
    <name type="common">Inky cap fungus</name>
    <name type="synonym">Hormographiella aspergillata</name>
    <dbReference type="NCBI Taxonomy" id="240176"/>
    <lineage>
        <taxon>Eukaryota</taxon>
        <taxon>Fungi</taxon>
        <taxon>Dikarya</taxon>
        <taxon>Basidiomycota</taxon>
        <taxon>Agaricomycotina</taxon>
        <taxon>Agaricomycetes</taxon>
        <taxon>Agaricomycetidae</taxon>
        <taxon>Agaricales</taxon>
        <taxon>Agaricineae</taxon>
        <taxon>Psathyrellaceae</taxon>
        <taxon>Coprinopsis</taxon>
    </lineage>
</organism>
<keyword evidence="4" id="KW-0560">Oxidoreductase</keyword>
<dbReference type="Pfam" id="PF01494">
    <property type="entry name" value="FAD_binding_3"/>
    <property type="match status" value="1"/>
</dbReference>